<keyword evidence="4" id="KW-1185">Reference proteome</keyword>
<dbReference type="Proteomes" id="UP000766550">
    <property type="component" value="Unassembled WGS sequence"/>
</dbReference>
<accession>A0A8J7Y7W3</accession>
<evidence type="ECO:0000259" key="2">
    <source>
        <dbReference type="SMART" id="SM00226"/>
    </source>
</evidence>
<dbReference type="Gene3D" id="3.40.50.2300">
    <property type="match status" value="1"/>
</dbReference>
<dbReference type="SUPFAM" id="SSF52788">
    <property type="entry name" value="Phosphotyrosine protein phosphatases I"/>
    <property type="match status" value="1"/>
</dbReference>
<dbReference type="InterPro" id="IPR023485">
    <property type="entry name" value="Ptyr_pPase"/>
</dbReference>
<protein>
    <submittedName>
        <fullName evidence="3">Low molecular weight phosphatase family protein</fullName>
    </submittedName>
</protein>
<dbReference type="EMBL" id="JAHQXF010000003">
    <property type="protein sequence ID" value="MBV0925877.1"/>
    <property type="molecule type" value="Genomic_DNA"/>
</dbReference>
<feature type="domain" description="Phosphotyrosine protein phosphatase I" evidence="2">
    <location>
        <begin position="3"/>
        <end position="135"/>
    </location>
</feature>
<dbReference type="GO" id="GO:0046685">
    <property type="term" value="P:response to arsenic-containing substance"/>
    <property type="evidence" value="ECO:0007669"/>
    <property type="project" value="UniProtKB-KW"/>
</dbReference>
<dbReference type="PANTHER" id="PTHR43428:SF1">
    <property type="entry name" value="ARSENATE REDUCTASE"/>
    <property type="match status" value="1"/>
</dbReference>
<evidence type="ECO:0000313" key="3">
    <source>
        <dbReference type="EMBL" id="MBV0925877.1"/>
    </source>
</evidence>
<dbReference type="AlphaFoldDB" id="A0A8J7Y7W3"/>
<organism evidence="3 4">
    <name type="scientific">Haloarcula limicola</name>
    <dbReference type="NCBI Taxonomy" id="1429915"/>
    <lineage>
        <taxon>Archaea</taxon>
        <taxon>Methanobacteriati</taxon>
        <taxon>Methanobacteriota</taxon>
        <taxon>Stenosarchaea group</taxon>
        <taxon>Halobacteria</taxon>
        <taxon>Halobacteriales</taxon>
        <taxon>Haloarculaceae</taxon>
        <taxon>Haloarcula</taxon>
    </lineage>
</organism>
<proteinExistence type="predicted"/>
<sequence length="144" mass="16254">MTTTVAFVCVQNAGRSQMSTAFAERERERRELDDAVEILTGGTHPAERVHDVVVEVMREAGFDLSERTPREISTVELESCDYVATMGCSTLELDADDSDVDVRDWALDDPDGKDLDRVREIRDGIRDRVRALFDEIEREMATDA</sequence>
<dbReference type="OrthoDB" id="295776at2157"/>
<gene>
    <name evidence="3" type="ORF">KTS45_16865</name>
</gene>
<dbReference type="SMART" id="SM00226">
    <property type="entry name" value="LMWPc"/>
    <property type="match status" value="1"/>
</dbReference>
<dbReference type="RefSeq" id="WP_162318905.1">
    <property type="nucleotide sequence ID" value="NZ_JAHQXF010000003.1"/>
</dbReference>
<keyword evidence="1" id="KW-0059">Arsenical resistance</keyword>
<dbReference type="PANTHER" id="PTHR43428">
    <property type="entry name" value="ARSENATE REDUCTASE"/>
    <property type="match status" value="1"/>
</dbReference>
<dbReference type="Pfam" id="PF01451">
    <property type="entry name" value="LMWPc"/>
    <property type="match status" value="1"/>
</dbReference>
<comment type="caution">
    <text evidence="3">The sequence shown here is derived from an EMBL/GenBank/DDBJ whole genome shotgun (WGS) entry which is preliminary data.</text>
</comment>
<evidence type="ECO:0000256" key="1">
    <source>
        <dbReference type="ARBA" id="ARBA00022849"/>
    </source>
</evidence>
<evidence type="ECO:0000313" key="4">
    <source>
        <dbReference type="Proteomes" id="UP000766550"/>
    </source>
</evidence>
<dbReference type="InterPro" id="IPR036196">
    <property type="entry name" value="Ptyr_pPase_sf"/>
</dbReference>
<name>A0A8J7Y7W3_9EURY</name>
<reference evidence="3 4" key="1">
    <citation type="submission" date="2021-06" db="EMBL/GenBank/DDBJ databases">
        <title>New haloarchaea isolates fom saline soil.</title>
        <authorList>
            <person name="Duran-Viseras A."/>
            <person name="Sanchez-Porro C.S."/>
            <person name="Ventosa A."/>
        </authorList>
    </citation>
    <scope>NUCLEOTIDE SEQUENCE [LARGE SCALE GENOMIC DNA]</scope>
    <source>
        <strain evidence="3 4">JCM 183640</strain>
    </source>
</reference>